<gene>
    <name evidence="2" type="ORF">ACFOOI_00610</name>
</gene>
<accession>A0ABV7YSE5</accession>
<dbReference type="RefSeq" id="WP_379833778.1">
    <property type="nucleotide sequence ID" value="NZ_JBHRYQ010000001.1"/>
</dbReference>
<protein>
    <recommendedName>
        <fullName evidence="4">T9SS type A sorting domain-containing protein</fullName>
    </recommendedName>
</protein>
<keyword evidence="3" id="KW-1185">Reference proteome</keyword>
<feature type="signal peptide" evidence="1">
    <location>
        <begin position="1"/>
        <end position="19"/>
    </location>
</feature>
<keyword evidence="1" id="KW-0732">Signal</keyword>
<evidence type="ECO:0008006" key="4">
    <source>
        <dbReference type="Google" id="ProtNLM"/>
    </source>
</evidence>
<name>A0ABV7YSE5_9BACT</name>
<feature type="chain" id="PRO_5045455866" description="T9SS type A sorting domain-containing protein" evidence="1">
    <location>
        <begin position="20"/>
        <end position="342"/>
    </location>
</feature>
<reference evidence="3" key="1">
    <citation type="journal article" date="2019" name="Int. J. Syst. Evol. Microbiol.">
        <title>The Global Catalogue of Microorganisms (GCM) 10K type strain sequencing project: providing services to taxonomists for standard genome sequencing and annotation.</title>
        <authorList>
            <consortium name="The Broad Institute Genomics Platform"/>
            <consortium name="The Broad Institute Genome Sequencing Center for Infectious Disease"/>
            <person name="Wu L."/>
            <person name="Ma J."/>
        </authorList>
    </citation>
    <scope>NUCLEOTIDE SEQUENCE [LARGE SCALE GENOMIC DNA]</scope>
    <source>
        <strain evidence="3">CECT 7956</strain>
    </source>
</reference>
<evidence type="ECO:0000313" key="2">
    <source>
        <dbReference type="EMBL" id="MFC3809138.1"/>
    </source>
</evidence>
<organism evidence="2 3">
    <name type="scientific">Lacihabitans lacunae</name>
    <dbReference type="NCBI Taxonomy" id="1028214"/>
    <lineage>
        <taxon>Bacteria</taxon>
        <taxon>Pseudomonadati</taxon>
        <taxon>Bacteroidota</taxon>
        <taxon>Cytophagia</taxon>
        <taxon>Cytophagales</taxon>
        <taxon>Leadbetterellaceae</taxon>
        <taxon>Lacihabitans</taxon>
    </lineage>
</organism>
<proteinExistence type="predicted"/>
<comment type="caution">
    <text evidence="2">The sequence shown here is derived from an EMBL/GenBank/DDBJ whole genome shotgun (WGS) entry which is preliminary data.</text>
</comment>
<sequence>MKKAILTLGMAVAVSSSFAQVVNSTKIHISEGALVSFGSEVVNNGEISNNGKVHLRGDLKNNASLISKGSVVIDGQGAQTISGTEKVEFSKVEINNDVNLQTPIKVNEEAVFQKGIVSSYNNSGVEFSADATHSGASDYSHVAAPVSKTGNGSFDFPVGDGASYRSFNASNLKGNTVEARYVANNPLDVNNTLDYNVEEISQTEYWVLKSSSDEAVNVNLKNGDGIAHIKNGVWVKDNNSLKGTKDGSIFTSGKSKDFVKEIGVWPNPTKGEFNLKLTGMRDTDKIMVDITNQDGRVIMKMNGSVKELRKAYTLPAGMVTTNLTVRVINGTEAMTQNLILNR</sequence>
<dbReference type="EMBL" id="JBHRYQ010000001">
    <property type="protein sequence ID" value="MFC3809138.1"/>
    <property type="molecule type" value="Genomic_DNA"/>
</dbReference>
<evidence type="ECO:0000313" key="3">
    <source>
        <dbReference type="Proteomes" id="UP001595616"/>
    </source>
</evidence>
<evidence type="ECO:0000256" key="1">
    <source>
        <dbReference type="SAM" id="SignalP"/>
    </source>
</evidence>
<dbReference type="Proteomes" id="UP001595616">
    <property type="component" value="Unassembled WGS sequence"/>
</dbReference>